<dbReference type="GO" id="GO:0005886">
    <property type="term" value="C:plasma membrane"/>
    <property type="evidence" value="ECO:0007669"/>
    <property type="project" value="UniProtKB-SubCell"/>
</dbReference>
<proteinExistence type="inferred from homology"/>
<evidence type="ECO:0000256" key="1">
    <source>
        <dbReference type="HAMAP-Rule" id="MF_00386"/>
    </source>
</evidence>
<comment type="function">
    <text evidence="1">Could be involved in insertion of integral membrane proteins into the membrane.</text>
</comment>
<gene>
    <name evidence="3" type="primary">yidD</name>
    <name evidence="3" type="ORF">EDL96_02905</name>
</gene>
<dbReference type="PANTHER" id="PTHR33383">
    <property type="entry name" value="MEMBRANE PROTEIN INSERTION EFFICIENCY FACTOR-RELATED"/>
    <property type="match status" value="1"/>
</dbReference>
<feature type="compositionally biased region" description="Polar residues" evidence="2">
    <location>
        <begin position="162"/>
        <end position="177"/>
    </location>
</feature>
<keyword evidence="4" id="KW-1185">Reference proteome</keyword>
<evidence type="ECO:0000313" key="3">
    <source>
        <dbReference type="EMBL" id="ROZ64228.1"/>
    </source>
</evidence>
<comment type="subcellular location">
    <subcellularLocation>
        <location evidence="1">Cell membrane</location>
        <topology evidence="1">Peripheral membrane protein</topology>
        <orientation evidence="1">Cytoplasmic side</orientation>
    </subcellularLocation>
</comment>
<name>A0A3N3ZVI4_9MICC</name>
<keyword evidence="1" id="KW-0472">Membrane</keyword>
<comment type="caution">
    <text evidence="3">The sequence shown here is derived from an EMBL/GenBank/DDBJ whole genome shotgun (WGS) entry which is preliminary data.</text>
</comment>
<dbReference type="OrthoDB" id="9801753at2"/>
<dbReference type="Proteomes" id="UP000270616">
    <property type="component" value="Unassembled WGS sequence"/>
</dbReference>
<dbReference type="NCBIfam" id="TIGR00278">
    <property type="entry name" value="membrane protein insertion efficiency factor YidD"/>
    <property type="match status" value="1"/>
</dbReference>
<dbReference type="AlphaFoldDB" id="A0A3N3ZVI4"/>
<keyword evidence="1" id="KW-1003">Cell membrane</keyword>
<feature type="region of interest" description="Disordered" evidence="2">
    <location>
        <begin position="149"/>
        <end position="177"/>
    </location>
</feature>
<accession>A0A3N3ZVI4</accession>
<comment type="similarity">
    <text evidence="1">Belongs to the UPF0161 family.</text>
</comment>
<evidence type="ECO:0000313" key="4">
    <source>
        <dbReference type="Proteomes" id="UP000270616"/>
    </source>
</evidence>
<dbReference type="RefSeq" id="WP_123824326.1">
    <property type="nucleotide sequence ID" value="NZ_RKMF01000003.1"/>
</dbReference>
<protein>
    <recommendedName>
        <fullName evidence="1">Putative membrane protein insertion efficiency factor</fullName>
    </recommendedName>
</protein>
<organism evidence="3 4">
    <name type="scientific">Kocuria soli</name>
    <dbReference type="NCBI Taxonomy" id="2485125"/>
    <lineage>
        <taxon>Bacteria</taxon>
        <taxon>Bacillati</taxon>
        <taxon>Actinomycetota</taxon>
        <taxon>Actinomycetes</taxon>
        <taxon>Micrococcales</taxon>
        <taxon>Micrococcaceae</taxon>
        <taxon>Kocuria</taxon>
    </lineage>
</organism>
<dbReference type="Pfam" id="PF01809">
    <property type="entry name" value="YidD"/>
    <property type="match status" value="1"/>
</dbReference>
<dbReference type="HAMAP" id="MF_00386">
    <property type="entry name" value="UPF0161_YidD"/>
    <property type="match status" value="1"/>
</dbReference>
<dbReference type="PANTHER" id="PTHR33383:SF1">
    <property type="entry name" value="MEMBRANE PROTEIN INSERTION EFFICIENCY FACTOR-RELATED"/>
    <property type="match status" value="1"/>
</dbReference>
<dbReference type="EMBL" id="RKMF01000003">
    <property type="protein sequence ID" value="ROZ64228.1"/>
    <property type="molecule type" value="Genomic_DNA"/>
</dbReference>
<evidence type="ECO:0000256" key="2">
    <source>
        <dbReference type="SAM" id="MobiDB-lite"/>
    </source>
</evidence>
<dbReference type="SMART" id="SM01234">
    <property type="entry name" value="Haemolytic"/>
    <property type="match status" value="1"/>
</dbReference>
<reference evidence="3 4" key="1">
    <citation type="submission" date="2018-10" db="EMBL/GenBank/DDBJ databases">
        <title>Kocuria sp. M5W7-7, whole genome shotgun sequence.</title>
        <authorList>
            <person name="Tuo L."/>
        </authorList>
    </citation>
    <scope>NUCLEOTIDE SEQUENCE [LARGE SCALE GENOMIC DNA]</scope>
    <source>
        <strain evidence="3 4">M5W7-7</strain>
    </source>
</reference>
<sequence>MTENVDPGVAQDSANRKTSQELFDAAPSEYVHPNTALQVLWLLPQNLLIAGLKIYRALVSPLYGDVCKHFPTCSAYGLESVTRHGAVRGLGLTVRRLLRCHPWAAGGIDRVPDGGRAFHTVEDLPRIMLLNHPTPEDRARLLASCAPAAGAHRTPDGDATSPAESRTGTATGTTDSA</sequence>
<dbReference type="InterPro" id="IPR002696">
    <property type="entry name" value="Membr_insert_effic_factor_YidD"/>
</dbReference>